<keyword evidence="14" id="KW-1185">Reference proteome</keyword>
<dbReference type="PANTHER" id="PTHR11999">
    <property type="entry name" value="GROUP II PYRIDOXAL-5-PHOSPHATE DECARBOXYLASE"/>
    <property type="match status" value="1"/>
</dbReference>
<dbReference type="Gene3D" id="3.90.1150.10">
    <property type="entry name" value="Aspartate Aminotransferase, domain 1"/>
    <property type="match status" value="1"/>
</dbReference>
<name>A0A1S8XB90_OPIVI</name>
<evidence type="ECO:0000256" key="6">
    <source>
        <dbReference type="ARBA" id="ARBA00022898"/>
    </source>
</evidence>
<evidence type="ECO:0000256" key="7">
    <source>
        <dbReference type="ARBA" id="ARBA00023239"/>
    </source>
</evidence>
<dbReference type="InterPro" id="IPR015424">
    <property type="entry name" value="PyrdxlP-dep_Trfase"/>
</dbReference>
<comment type="similarity">
    <text evidence="2 12">Belongs to the group II decarboxylase family.</text>
</comment>
<dbReference type="GO" id="GO:0019752">
    <property type="term" value="P:carboxylic acid metabolic process"/>
    <property type="evidence" value="ECO:0007669"/>
    <property type="project" value="InterPro"/>
</dbReference>
<dbReference type="AlphaFoldDB" id="A0A1S8XB90"/>
<evidence type="ECO:0000256" key="8">
    <source>
        <dbReference type="ARBA" id="ARBA00038886"/>
    </source>
</evidence>
<evidence type="ECO:0000256" key="3">
    <source>
        <dbReference type="ARBA" id="ARBA00011738"/>
    </source>
</evidence>
<dbReference type="InterPro" id="IPR010977">
    <property type="entry name" value="Aromatic_deC"/>
</dbReference>
<reference evidence="13 14" key="1">
    <citation type="submission" date="2015-03" db="EMBL/GenBank/DDBJ databases">
        <title>Draft genome of the nematode, Opisthorchis viverrini.</title>
        <authorList>
            <person name="Mitreva M."/>
        </authorList>
    </citation>
    <scope>NUCLEOTIDE SEQUENCE [LARGE SCALE GENOMIC DNA]</scope>
    <source>
        <strain evidence="13">Khon Kaen</strain>
    </source>
</reference>
<dbReference type="GO" id="GO:0006520">
    <property type="term" value="P:amino acid metabolic process"/>
    <property type="evidence" value="ECO:0007669"/>
    <property type="project" value="InterPro"/>
</dbReference>
<evidence type="ECO:0000256" key="1">
    <source>
        <dbReference type="ARBA" id="ARBA00001933"/>
    </source>
</evidence>
<dbReference type="Proteomes" id="UP000243686">
    <property type="component" value="Unassembled WGS sequence"/>
</dbReference>
<dbReference type="Gene3D" id="1.20.1340.10">
    <property type="entry name" value="dopa decarboxylase, N-terminal domain"/>
    <property type="match status" value="1"/>
</dbReference>
<proteinExistence type="inferred from homology"/>
<evidence type="ECO:0000313" key="13">
    <source>
        <dbReference type="EMBL" id="OON23967.1"/>
    </source>
</evidence>
<dbReference type="PROSITE" id="PS00392">
    <property type="entry name" value="DDC_GAD_HDC_YDC"/>
    <property type="match status" value="1"/>
</dbReference>
<gene>
    <name evidence="13" type="ORF">X801_00124</name>
</gene>
<dbReference type="InterPro" id="IPR015422">
    <property type="entry name" value="PyrdxlP-dep_Trfase_small"/>
</dbReference>
<dbReference type="Pfam" id="PF00282">
    <property type="entry name" value="Pyridoxal_deC"/>
    <property type="match status" value="1"/>
</dbReference>
<keyword evidence="7 12" id="KW-0456">Lyase</keyword>
<protein>
    <recommendedName>
        <fullName evidence="9">Aromatic-L-amino-acid decarboxylase</fullName>
        <ecNumber evidence="8">4.1.1.28</ecNumber>
    </recommendedName>
    <alternativeName>
        <fullName evidence="10">DOPA decarboxylase</fullName>
    </alternativeName>
</protein>
<dbReference type="PRINTS" id="PR00800">
    <property type="entry name" value="YHDCRBOXLASE"/>
</dbReference>
<feature type="modified residue" description="N6-(pyridoxal phosphate)lysine" evidence="11">
    <location>
        <position position="364"/>
    </location>
</feature>
<dbReference type="SUPFAM" id="SSF53383">
    <property type="entry name" value="PLP-dependent transferases"/>
    <property type="match status" value="1"/>
</dbReference>
<keyword evidence="5" id="KW-0210">Decarboxylase</keyword>
<evidence type="ECO:0000256" key="5">
    <source>
        <dbReference type="ARBA" id="ARBA00022793"/>
    </source>
</evidence>
<evidence type="ECO:0000256" key="12">
    <source>
        <dbReference type="RuleBase" id="RU000382"/>
    </source>
</evidence>
<comment type="subunit">
    <text evidence="3">Homodimer.</text>
</comment>
<dbReference type="EC" id="4.1.1.28" evidence="8"/>
<dbReference type="EMBL" id="KV891468">
    <property type="protein sequence ID" value="OON23967.1"/>
    <property type="molecule type" value="Genomic_DNA"/>
</dbReference>
<evidence type="ECO:0000256" key="11">
    <source>
        <dbReference type="PIRSR" id="PIRSR602129-50"/>
    </source>
</evidence>
<dbReference type="InterPro" id="IPR021115">
    <property type="entry name" value="Pyridoxal-P_BS"/>
</dbReference>
<dbReference type="InterPro" id="IPR015421">
    <property type="entry name" value="PyrdxlP-dep_Trfase_major"/>
</dbReference>
<keyword evidence="4" id="KW-0127">Catecholamine biosynthesis</keyword>
<comment type="cofactor">
    <cofactor evidence="1 11 12">
        <name>pyridoxal 5'-phosphate</name>
        <dbReference type="ChEBI" id="CHEBI:597326"/>
    </cofactor>
</comment>
<evidence type="ECO:0000256" key="4">
    <source>
        <dbReference type="ARBA" id="ARBA00022584"/>
    </source>
</evidence>
<dbReference type="GO" id="GO:0042427">
    <property type="term" value="P:serotonin biosynthetic process"/>
    <property type="evidence" value="ECO:0007669"/>
    <property type="project" value="TreeGrafter"/>
</dbReference>
<sequence length="507" mass="57588">MKPDPVSNWSIKGRDVAHHATRMGNLMAGFSGPESPHLQDLSVEVKATQNGRCEDKKRELHSLLAPSEFREQGCRMVNYIADYLESAHKLRVFPTVNPGYLARLIPKEAPEEPEPWSKIMEDVDRVIMPGITHWQHPRFHAYFPSGTSCPSMCADILTNGFGCIGFTWASSPVYTELEIVMMDWLARLLHLPEYFLSGGDGGGVIQGSCSEATLISLYGARNRAISRYQDEHPGATVYEAASKLVGYYSDQAHCSVERAGLISMLRLRRIRTTVSRQLDANDLEASIKEDVSNGYVPFFCVAALGTTGCCAFDSLKEIGPVCEKYDIWLHVDAAYAGSVFICPEFLPMLEGVEYAMSFVFNPHKWLLTNFDCSCVWYKKTEWIVKSFCVNPTYLRYKDEGRMPDLRHIALAHKFERLMLSDQRFEIVHKVTMGLVCFRIKGKNELTKKLYHDIEADGRIHLTPSEFHHPEEVYFIRFAVCHPEAEEAHINYAFQVIQEITDQLIPRP</sequence>
<dbReference type="GO" id="GO:0042423">
    <property type="term" value="P:catecholamine biosynthetic process"/>
    <property type="evidence" value="ECO:0007669"/>
    <property type="project" value="UniProtKB-KW"/>
</dbReference>
<dbReference type="GO" id="GO:0030170">
    <property type="term" value="F:pyridoxal phosphate binding"/>
    <property type="evidence" value="ECO:0007669"/>
    <property type="project" value="InterPro"/>
</dbReference>
<evidence type="ECO:0000256" key="10">
    <source>
        <dbReference type="ARBA" id="ARBA00041275"/>
    </source>
</evidence>
<organism evidence="13 14">
    <name type="scientific">Opisthorchis viverrini</name>
    <name type="common">Southeast Asian liver fluke</name>
    <dbReference type="NCBI Taxonomy" id="6198"/>
    <lineage>
        <taxon>Eukaryota</taxon>
        <taxon>Metazoa</taxon>
        <taxon>Spiralia</taxon>
        <taxon>Lophotrochozoa</taxon>
        <taxon>Platyhelminthes</taxon>
        <taxon>Trematoda</taxon>
        <taxon>Digenea</taxon>
        <taxon>Opisthorchiida</taxon>
        <taxon>Opisthorchiata</taxon>
        <taxon>Opisthorchiidae</taxon>
        <taxon>Opisthorchis</taxon>
    </lineage>
</organism>
<dbReference type="Gene3D" id="3.40.640.10">
    <property type="entry name" value="Type I PLP-dependent aspartate aminotransferase-like (Major domain)"/>
    <property type="match status" value="1"/>
</dbReference>
<dbReference type="GO" id="GO:0005737">
    <property type="term" value="C:cytoplasm"/>
    <property type="evidence" value="ECO:0007669"/>
    <property type="project" value="TreeGrafter"/>
</dbReference>
<evidence type="ECO:0000313" key="14">
    <source>
        <dbReference type="Proteomes" id="UP000243686"/>
    </source>
</evidence>
<dbReference type="InterPro" id="IPR002129">
    <property type="entry name" value="PyrdxlP-dep_de-COase"/>
</dbReference>
<accession>A0A1S8XB90</accession>
<keyword evidence="6 11" id="KW-0663">Pyridoxal phosphate</keyword>
<dbReference type="GO" id="GO:0004058">
    <property type="term" value="F:aromatic-L-amino-acid decarboxylase activity"/>
    <property type="evidence" value="ECO:0007669"/>
    <property type="project" value="UniProtKB-EC"/>
</dbReference>
<dbReference type="PANTHER" id="PTHR11999:SF167">
    <property type="entry name" value="AROMATIC-L-AMINO-ACID DECARBOXYLASE"/>
    <property type="match status" value="1"/>
</dbReference>
<evidence type="ECO:0000256" key="2">
    <source>
        <dbReference type="ARBA" id="ARBA00009533"/>
    </source>
</evidence>
<dbReference type="FunFam" id="1.20.1340.10:FF:000001">
    <property type="entry name" value="Histidine decarboxylase"/>
    <property type="match status" value="1"/>
</dbReference>
<evidence type="ECO:0000256" key="9">
    <source>
        <dbReference type="ARBA" id="ARBA00040968"/>
    </source>
</evidence>